<feature type="active site" description="Acyl-thioester intermediate" evidence="4">
    <location>
        <position position="104"/>
    </location>
</feature>
<evidence type="ECO:0000256" key="1">
    <source>
        <dbReference type="ARBA" id="ARBA00005531"/>
    </source>
</evidence>
<proteinExistence type="inferred from homology"/>
<dbReference type="OMA" id="SSECRYM"/>
<evidence type="ECO:0000256" key="3">
    <source>
        <dbReference type="ARBA" id="ARBA00023315"/>
    </source>
</evidence>
<dbReference type="PANTHER" id="PTHR11877">
    <property type="entry name" value="HYDROXYMETHYLGLUTARYL-COA SYNTHASE"/>
    <property type="match status" value="1"/>
</dbReference>
<organism evidence="8">
    <name type="scientific">Eucalyptus grandis</name>
    <name type="common">Flooded gum</name>
    <dbReference type="NCBI Taxonomy" id="71139"/>
    <lineage>
        <taxon>Eukaryota</taxon>
        <taxon>Viridiplantae</taxon>
        <taxon>Streptophyta</taxon>
        <taxon>Embryophyta</taxon>
        <taxon>Tracheophyta</taxon>
        <taxon>Spermatophyta</taxon>
        <taxon>Magnoliopsida</taxon>
        <taxon>eudicotyledons</taxon>
        <taxon>Gunneridae</taxon>
        <taxon>Pentapetalae</taxon>
        <taxon>rosids</taxon>
        <taxon>malvids</taxon>
        <taxon>Myrtales</taxon>
        <taxon>Myrtaceae</taxon>
        <taxon>Myrtoideae</taxon>
        <taxon>Eucalypteae</taxon>
        <taxon>Eucalyptus</taxon>
    </lineage>
</organism>
<evidence type="ECO:0000259" key="7">
    <source>
        <dbReference type="Pfam" id="PF02797"/>
    </source>
</evidence>
<feature type="domain" description="Chalcone/stilbene synthase N-terminal" evidence="6">
    <location>
        <begin position="1"/>
        <end position="168"/>
    </location>
</feature>
<dbReference type="PROSITE" id="PS00441">
    <property type="entry name" value="CHALCONE_SYNTH"/>
    <property type="match status" value="1"/>
</dbReference>
<dbReference type="InParanoid" id="A0A059BYT3"/>
<dbReference type="InterPro" id="IPR018088">
    <property type="entry name" value="Chalcone/stilbene_synthase_AS"/>
</dbReference>
<dbReference type="AlphaFoldDB" id="A0A059BYT3"/>
<feature type="non-terminal residue" evidence="8">
    <location>
        <position position="1"/>
    </location>
</feature>
<keyword evidence="3 5" id="KW-0012">Acyltransferase</keyword>
<dbReference type="Pfam" id="PF02797">
    <property type="entry name" value="Chal_sti_synt_C"/>
    <property type="match status" value="1"/>
</dbReference>
<sequence>EKTMIRKRHMYITEDMLKQNPNMCTYGVPSLNGRQDILVPGVPELGAEAAAKAIEEWGQPKSKITHVIFNSTSGWHMPGADFSLVNILGLEPSVKRIMMYQQGCYVGGTVLRMAKDIAENNPGSRVLAVCSEITLGSFNGPSEADPEFLVSQAFIGDGAAALIIGADPNASIERPLFQVISSSETIVPGSEGVIEGPLREMGLTIRLSRSVAALVSDNVEEHLKEALRPLGIAGDWNSLFWVVHTGGRATLDEIETKLRLKPDKLEATRHVLSEFGNMASSSVFFVLDEMRKRLTEGGKAAMQGDGKEWGVLFAYGAGLTLDSIVLRNKLILDFIFEG</sequence>
<dbReference type="SUPFAM" id="SSF53901">
    <property type="entry name" value="Thiolase-like"/>
    <property type="match status" value="2"/>
</dbReference>
<evidence type="ECO:0000313" key="8">
    <source>
        <dbReference type="EMBL" id="KCW71282.1"/>
    </source>
</evidence>
<dbReference type="Pfam" id="PF00195">
    <property type="entry name" value="Chal_sti_synt_N"/>
    <property type="match status" value="1"/>
</dbReference>
<protein>
    <recommendedName>
        <fullName evidence="9">Chalcone synthase</fullName>
    </recommendedName>
</protein>
<comment type="similarity">
    <text evidence="1 5">Belongs to the thiolase-like superfamily. Chalcone/stilbene synthases family.</text>
</comment>
<dbReference type="STRING" id="71139.A0A059BYT3"/>
<evidence type="ECO:0000256" key="2">
    <source>
        <dbReference type="ARBA" id="ARBA00022679"/>
    </source>
</evidence>
<dbReference type="InterPro" id="IPR016039">
    <property type="entry name" value="Thiolase-like"/>
</dbReference>
<gene>
    <name evidence="8" type="ORF">EUGRSUZ_F04371</name>
</gene>
<dbReference type="InterPro" id="IPR001099">
    <property type="entry name" value="Chalcone/stilbene_synt_N"/>
</dbReference>
<dbReference type="InterPro" id="IPR011141">
    <property type="entry name" value="Polyketide_synthase_type-III"/>
</dbReference>
<dbReference type="InterPro" id="IPR012328">
    <property type="entry name" value="Chalcone/stilbene_synt_C"/>
</dbReference>
<dbReference type="PIRSF" id="PIRSF000451">
    <property type="entry name" value="PKS_III"/>
    <property type="match status" value="1"/>
</dbReference>
<evidence type="ECO:0008006" key="9">
    <source>
        <dbReference type="Google" id="ProtNLM"/>
    </source>
</evidence>
<feature type="domain" description="Chalcone/stilbene synthase C-terminal" evidence="7">
    <location>
        <begin position="179"/>
        <end position="327"/>
    </location>
</feature>
<dbReference type="GO" id="GO:0016747">
    <property type="term" value="F:acyltransferase activity, transferring groups other than amino-acyl groups"/>
    <property type="evidence" value="ECO:0007669"/>
    <property type="project" value="InterPro"/>
</dbReference>
<name>A0A059BYT3_EUCGR</name>
<keyword evidence="2 5" id="KW-0808">Transferase</keyword>
<dbReference type="CDD" id="cd00831">
    <property type="entry name" value="CHS_like"/>
    <property type="match status" value="1"/>
</dbReference>
<dbReference type="FunFam" id="3.40.47.10:FF:000014">
    <property type="entry name" value="Chalcone synthase 1"/>
    <property type="match status" value="1"/>
</dbReference>
<dbReference type="Gene3D" id="3.40.47.10">
    <property type="match status" value="2"/>
</dbReference>
<evidence type="ECO:0000259" key="6">
    <source>
        <dbReference type="Pfam" id="PF00195"/>
    </source>
</evidence>
<evidence type="ECO:0000256" key="5">
    <source>
        <dbReference type="RuleBase" id="RU003633"/>
    </source>
</evidence>
<dbReference type="PANTHER" id="PTHR11877:SF14">
    <property type="entry name" value="CHALCONE SYNTHASE"/>
    <property type="match status" value="1"/>
</dbReference>
<evidence type="ECO:0000256" key="4">
    <source>
        <dbReference type="PIRSR" id="PIRSR000451-1"/>
    </source>
</evidence>
<accession>A0A059BYT3</accession>
<dbReference type="EMBL" id="KK198758">
    <property type="protein sequence ID" value="KCW71282.1"/>
    <property type="molecule type" value="Genomic_DNA"/>
</dbReference>
<dbReference type="Gramene" id="KCW71282">
    <property type="protein sequence ID" value="KCW71282"/>
    <property type="gene ID" value="EUGRSUZ_F04371"/>
</dbReference>
<dbReference type="GO" id="GO:0005783">
    <property type="term" value="C:endoplasmic reticulum"/>
    <property type="evidence" value="ECO:0007669"/>
    <property type="project" value="UniProtKB-ARBA"/>
</dbReference>
<reference evidence="8" key="1">
    <citation type="submission" date="2013-07" db="EMBL/GenBank/DDBJ databases">
        <title>The genome of Eucalyptus grandis.</title>
        <authorList>
            <person name="Schmutz J."/>
            <person name="Hayes R."/>
            <person name="Myburg A."/>
            <person name="Tuskan G."/>
            <person name="Grattapaglia D."/>
            <person name="Rokhsar D.S."/>
        </authorList>
    </citation>
    <scope>NUCLEOTIDE SEQUENCE</scope>
    <source>
        <tissue evidence="8">Leaf extractions</tissue>
    </source>
</reference>
<dbReference type="FunFam" id="3.40.47.10:FF:000025">
    <property type="entry name" value="Chalcone synthase 2"/>
    <property type="match status" value="1"/>
</dbReference>